<comment type="caution">
    <text evidence="1">The sequence shown here is derived from an EMBL/GenBank/DDBJ whole genome shotgun (WGS) entry which is preliminary data.</text>
</comment>
<sequence length="473" mass="51492">MRKGSNAAPGKGKTTASKAGGISFKTEPSDTSSQPGPSTTTTTTTLASSSPAASAKQYQWVDSIPATSPSLNTAPAVIVPKVEEDADADAAELHDTPPHSSSPASSSSSSQSDDTYDAYNKGKGPLSPLHAGHSPRSKSLVVRRPSGKSQSWVYKPKPGNSLEPVSSDSRFYFDHFSNFIASKMVVLDFNANGYRQIILPLATQDPMVSQAVGVVSAFHLSQAVPSLRMDAEVNQQRILSKLRESALLSKPDQFFKLSTWVTILVLLVGDTITGSKNYVYLLDLLSQLSKVALSDDSLPESVKQFVAQQTQMFLLFGSPLSSEQKGLQMLQKRPADYLSFMSYCPPNPEQHRNLVIMTDIITQACAVFQNRALKITTPESSIASVERMRQTAITLDPGAEGSHALVWSFFIAAAESSLQEHRDFFSCRLKDLFPLTRFGSIPVALDTLQYIWSKSGTISWTDIVTKERQVLIM</sequence>
<organism evidence="1 2">
    <name type="scientific">Zarea fungicola</name>
    <dbReference type="NCBI Taxonomy" id="93591"/>
    <lineage>
        <taxon>Eukaryota</taxon>
        <taxon>Fungi</taxon>
        <taxon>Dikarya</taxon>
        <taxon>Ascomycota</taxon>
        <taxon>Pezizomycotina</taxon>
        <taxon>Sordariomycetes</taxon>
        <taxon>Hypocreomycetidae</taxon>
        <taxon>Hypocreales</taxon>
        <taxon>Cordycipitaceae</taxon>
        <taxon>Zarea</taxon>
    </lineage>
</organism>
<reference evidence="1" key="1">
    <citation type="submission" date="2022-08" db="EMBL/GenBank/DDBJ databases">
        <title>Genome Sequence of Lecanicillium fungicola.</title>
        <authorList>
            <person name="Buettner E."/>
        </authorList>
    </citation>
    <scope>NUCLEOTIDE SEQUENCE</scope>
    <source>
        <strain evidence="1">Babe33</strain>
    </source>
</reference>
<dbReference type="EMBL" id="JANJQO010001383">
    <property type="protein sequence ID" value="KAJ2971219.1"/>
    <property type="molecule type" value="Genomic_DNA"/>
</dbReference>
<accession>A0ACC1MWN1</accession>
<name>A0ACC1MWN1_9HYPO</name>
<evidence type="ECO:0000313" key="1">
    <source>
        <dbReference type="EMBL" id="KAJ2971219.1"/>
    </source>
</evidence>
<proteinExistence type="predicted"/>
<gene>
    <name evidence="1" type="ORF">NQ176_g7804</name>
</gene>
<keyword evidence="2" id="KW-1185">Reference proteome</keyword>
<dbReference type="Proteomes" id="UP001143910">
    <property type="component" value="Unassembled WGS sequence"/>
</dbReference>
<evidence type="ECO:0000313" key="2">
    <source>
        <dbReference type="Proteomes" id="UP001143910"/>
    </source>
</evidence>
<protein>
    <submittedName>
        <fullName evidence="1">Uncharacterized protein</fullName>
    </submittedName>
</protein>